<comment type="similarity">
    <text evidence="1">Belongs to the short-chain dehydrogenases/reductases (SDR) family.</text>
</comment>
<dbReference type="CDD" id="cd05233">
    <property type="entry name" value="SDR_c"/>
    <property type="match status" value="1"/>
</dbReference>
<reference evidence="3 4" key="1">
    <citation type="journal article" date="2014" name="Genome Announc.">
        <title>Draft Genome Sequences of Marine Flavobacterium Nonlabens Strains NR17, NR24, NR27, NR32, NR33, and Ara13.</title>
        <authorList>
            <person name="Nakanishi M."/>
            <person name="Meirelles P."/>
            <person name="Suzuki R."/>
            <person name="Takatani N."/>
            <person name="Mino S."/>
            <person name="Suda W."/>
            <person name="Oshima K."/>
            <person name="Hattori M."/>
            <person name="Ohkuma M."/>
            <person name="Hosokawa M."/>
            <person name="Miyashita K."/>
            <person name="Thompson F.L."/>
            <person name="Niwa A."/>
            <person name="Sawabe T."/>
            <person name="Sawabe T."/>
        </authorList>
    </citation>
    <scope>NUCLEOTIDE SEQUENCE [LARGE SCALE GENOMIC DNA]</scope>
    <source>
        <strain evidence="4">JCM19275</strain>
    </source>
</reference>
<dbReference type="PRINTS" id="PR00080">
    <property type="entry name" value="SDRFAMILY"/>
</dbReference>
<proteinExistence type="inferred from homology"/>
<dbReference type="InterPro" id="IPR051122">
    <property type="entry name" value="SDR_DHRS6-like"/>
</dbReference>
<organism evidence="3 4">
    <name type="scientific">Nonlabens ulvanivorans</name>
    <name type="common">Persicivirga ulvanivorans</name>
    <dbReference type="NCBI Taxonomy" id="906888"/>
    <lineage>
        <taxon>Bacteria</taxon>
        <taxon>Pseudomonadati</taxon>
        <taxon>Bacteroidota</taxon>
        <taxon>Flavobacteriia</taxon>
        <taxon>Flavobacteriales</taxon>
        <taxon>Flavobacteriaceae</taxon>
        <taxon>Nonlabens</taxon>
    </lineage>
</organism>
<dbReference type="GO" id="GO:0016491">
    <property type="term" value="F:oxidoreductase activity"/>
    <property type="evidence" value="ECO:0007669"/>
    <property type="project" value="UniProtKB-KW"/>
</dbReference>
<accession>A0A090X2M5</accession>
<dbReference type="InterPro" id="IPR036291">
    <property type="entry name" value="NAD(P)-bd_dom_sf"/>
</dbReference>
<dbReference type="PRINTS" id="PR00081">
    <property type="entry name" value="GDHRDH"/>
</dbReference>
<sequence length="249" mass="26689">MSKRALIVGGSSGIGRATAEMLLEQGCEVHVVGTNDSKLEAFRSEANGNLHTHKVDITNTVQVKELNAKINSLDNLDYLVNASGIFSPRAFLDHTTADYDSYQDLNRGFFFITQAAAKKMSETKGGAIVNVGSMWAKQAVKATPSSAYSMQKAGLHSLTQHLAMELADHKIRVNAVSPAVVETPVYDSVFGGRAEAQEGLKGFDAFHPIGRNGQAQDIANTISYLLSDRAGWVTGAIWDTDGGVMAGRN</sequence>
<keyword evidence="2" id="KW-0560">Oxidoreductase</keyword>
<dbReference type="PANTHER" id="PTHR43477">
    <property type="entry name" value="DIHYDROANTICAPSIN 7-DEHYDROGENASE"/>
    <property type="match status" value="1"/>
</dbReference>
<gene>
    <name evidence="3" type="ORF">JCM19275_3412</name>
</gene>
<evidence type="ECO:0000313" key="3">
    <source>
        <dbReference type="EMBL" id="GAL74557.1"/>
    </source>
</evidence>
<evidence type="ECO:0000256" key="1">
    <source>
        <dbReference type="ARBA" id="ARBA00006484"/>
    </source>
</evidence>
<protein>
    <submittedName>
        <fullName evidence="3">Short-chain dehydrogenase/reductase SDR</fullName>
    </submittedName>
</protein>
<dbReference type="Proteomes" id="UP000029647">
    <property type="component" value="Unassembled WGS sequence"/>
</dbReference>
<dbReference type="Gene3D" id="3.40.50.720">
    <property type="entry name" value="NAD(P)-binding Rossmann-like Domain"/>
    <property type="match status" value="1"/>
</dbReference>
<dbReference type="InterPro" id="IPR002347">
    <property type="entry name" value="SDR_fam"/>
</dbReference>
<dbReference type="SUPFAM" id="SSF51735">
    <property type="entry name" value="NAD(P)-binding Rossmann-fold domains"/>
    <property type="match status" value="1"/>
</dbReference>
<evidence type="ECO:0000256" key="2">
    <source>
        <dbReference type="ARBA" id="ARBA00023002"/>
    </source>
</evidence>
<name>A0A090X2M5_NONUL</name>
<dbReference type="PANTHER" id="PTHR43477:SF1">
    <property type="entry name" value="DIHYDROANTICAPSIN 7-DEHYDROGENASE"/>
    <property type="match status" value="1"/>
</dbReference>
<dbReference type="EMBL" id="BBNT01000002">
    <property type="protein sequence ID" value="GAL74557.1"/>
    <property type="molecule type" value="Genomic_DNA"/>
</dbReference>
<dbReference type="Pfam" id="PF13561">
    <property type="entry name" value="adh_short_C2"/>
    <property type="match status" value="1"/>
</dbReference>
<dbReference type="FunFam" id="3.40.50.720:FF:000084">
    <property type="entry name" value="Short-chain dehydrogenase reductase"/>
    <property type="match status" value="1"/>
</dbReference>
<dbReference type="AlphaFoldDB" id="A0A090X2M5"/>
<evidence type="ECO:0000313" key="4">
    <source>
        <dbReference type="Proteomes" id="UP000029647"/>
    </source>
</evidence>
<comment type="caution">
    <text evidence="3">The sequence shown here is derived from an EMBL/GenBank/DDBJ whole genome shotgun (WGS) entry which is preliminary data.</text>
</comment>